<proteinExistence type="predicted"/>
<evidence type="ECO:0000313" key="1">
    <source>
        <dbReference type="EMBL" id="KAI3940493.1"/>
    </source>
</evidence>
<name>A0AAD4XSK2_9MAGN</name>
<accession>A0AAD4XSK2</accession>
<sequence length="95" mass="11106">MFDYKNLKRAYPPKFSKKFLNHTLSRILLVDEILGKHPSQSGNQHFYGWKRSKEGVEKRDLQDCFLSNMCKGSKTQVGDPAKDWIFLFSLYSCVI</sequence>
<keyword evidence="2" id="KW-1185">Reference proteome</keyword>
<dbReference type="EMBL" id="JAJJMB010005149">
    <property type="protein sequence ID" value="KAI3940493.1"/>
    <property type="molecule type" value="Genomic_DNA"/>
</dbReference>
<organism evidence="1 2">
    <name type="scientific">Papaver atlanticum</name>
    <dbReference type="NCBI Taxonomy" id="357466"/>
    <lineage>
        <taxon>Eukaryota</taxon>
        <taxon>Viridiplantae</taxon>
        <taxon>Streptophyta</taxon>
        <taxon>Embryophyta</taxon>
        <taxon>Tracheophyta</taxon>
        <taxon>Spermatophyta</taxon>
        <taxon>Magnoliopsida</taxon>
        <taxon>Ranunculales</taxon>
        <taxon>Papaveraceae</taxon>
        <taxon>Papaveroideae</taxon>
        <taxon>Papaver</taxon>
    </lineage>
</organism>
<dbReference type="Proteomes" id="UP001202328">
    <property type="component" value="Unassembled WGS sequence"/>
</dbReference>
<gene>
    <name evidence="1" type="ORF">MKW98_024900</name>
</gene>
<comment type="caution">
    <text evidence="1">The sequence shown here is derived from an EMBL/GenBank/DDBJ whole genome shotgun (WGS) entry which is preliminary data.</text>
</comment>
<protein>
    <submittedName>
        <fullName evidence="1">Uncharacterized protein</fullName>
    </submittedName>
</protein>
<reference evidence="1" key="1">
    <citation type="submission" date="2022-04" db="EMBL/GenBank/DDBJ databases">
        <title>A functionally conserved STORR gene fusion in Papaver species that diverged 16.8 million years ago.</title>
        <authorList>
            <person name="Catania T."/>
        </authorList>
    </citation>
    <scope>NUCLEOTIDE SEQUENCE</scope>
    <source>
        <strain evidence="1">S-188037</strain>
    </source>
</reference>
<dbReference type="AlphaFoldDB" id="A0AAD4XSK2"/>
<evidence type="ECO:0000313" key="2">
    <source>
        <dbReference type="Proteomes" id="UP001202328"/>
    </source>
</evidence>